<dbReference type="SUPFAM" id="SSF51338">
    <property type="entry name" value="Composite domain of metallo-dependent hydrolases"/>
    <property type="match status" value="1"/>
</dbReference>
<protein>
    <submittedName>
        <fullName evidence="2">Uncharacterized protein</fullName>
    </submittedName>
</protein>
<dbReference type="InterPro" id="IPR011059">
    <property type="entry name" value="Metal-dep_hydrolase_composite"/>
</dbReference>
<dbReference type="AlphaFoldDB" id="X1EDQ4"/>
<keyword evidence="1" id="KW-0378">Hydrolase</keyword>
<organism evidence="2">
    <name type="scientific">marine sediment metagenome</name>
    <dbReference type="NCBI Taxonomy" id="412755"/>
    <lineage>
        <taxon>unclassified sequences</taxon>
        <taxon>metagenomes</taxon>
        <taxon>ecological metagenomes</taxon>
    </lineage>
</organism>
<dbReference type="PANTHER" id="PTHR43794:SF11">
    <property type="entry name" value="AMIDOHYDROLASE-RELATED DOMAIN-CONTAINING PROTEIN"/>
    <property type="match status" value="1"/>
</dbReference>
<name>X1EDQ4_9ZZZZ</name>
<dbReference type="InterPro" id="IPR050287">
    <property type="entry name" value="MTA/SAH_deaminase"/>
</dbReference>
<evidence type="ECO:0000256" key="1">
    <source>
        <dbReference type="ARBA" id="ARBA00022801"/>
    </source>
</evidence>
<evidence type="ECO:0000313" key="2">
    <source>
        <dbReference type="EMBL" id="GAH18450.1"/>
    </source>
</evidence>
<dbReference type="GO" id="GO:0016810">
    <property type="term" value="F:hydrolase activity, acting on carbon-nitrogen (but not peptide) bonds"/>
    <property type="evidence" value="ECO:0007669"/>
    <property type="project" value="InterPro"/>
</dbReference>
<sequence length="126" mass="14046">MSKIILTNGTVITFNDRNQIIEDGAVLIEEDRIIKIGISSDLLTKYKKDVTEIVDAHGGLILPGFINAHSHTYSAFARGMPLEKKLPGDFLEILQKIWWKLDLALNEEDIYYSALISAIDAIKSGT</sequence>
<dbReference type="InterPro" id="IPR032466">
    <property type="entry name" value="Metal_Hydrolase"/>
</dbReference>
<dbReference type="Gene3D" id="2.30.40.10">
    <property type="entry name" value="Urease, subunit C, domain 1"/>
    <property type="match status" value="1"/>
</dbReference>
<gene>
    <name evidence="2" type="ORF">S01H4_53600</name>
</gene>
<comment type="caution">
    <text evidence="2">The sequence shown here is derived from an EMBL/GenBank/DDBJ whole genome shotgun (WGS) entry which is preliminary data.</text>
</comment>
<dbReference type="Gene3D" id="3.20.20.140">
    <property type="entry name" value="Metal-dependent hydrolases"/>
    <property type="match status" value="1"/>
</dbReference>
<dbReference type="SUPFAM" id="SSF51556">
    <property type="entry name" value="Metallo-dependent hydrolases"/>
    <property type="match status" value="1"/>
</dbReference>
<dbReference type="EMBL" id="BART01030763">
    <property type="protein sequence ID" value="GAH18450.1"/>
    <property type="molecule type" value="Genomic_DNA"/>
</dbReference>
<reference evidence="2" key="1">
    <citation type="journal article" date="2014" name="Front. Microbiol.">
        <title>High frequency of phylogenetically diverse reductive dehalogenase-homologous genes in deep subseafloor sedimentary metagenomes.</title>
        <authorList>
            <person name="Kawai M."/>
            <person name="Futagami T."/>
            <person name="Toyoda A."/>
            <person name="Takaki Y."/>
            <person name="Nishi S."/>
            <person name="Hori S."/>
            <person name="Arai W."/>
            <person name="Tsubouchi T."/>
            <person name="Morono Y."/>
            <person name="Uchiyama I."/>
            <person name="Ito T."/>
            <person name="Fujiyama A."/>
            <person name="Inagaki F."/>
            <person name="Takami H."/>
        </authorList>
    </citation>
    <scope>NUCLEOTIDE SEQUENCE</scope>
    <source>
        <strain evidence="2">Expedition CK06-06</strain>
    </source>
</reference>
<dbReference type="PANTHER" id="PTHR43794">
    <property type="entry name" value="AMINOHYDROLASE SSNA-RELATED"/>
    <property type="match status" value="1"/>
</dbReference>
<accession>X1EDQ4</accession>
<proteinExistence type="predicted"/>
<feature type="non-terminal residue" evidence="2">
    <location>
        <position position="126"/>
    </location>
</feature>